<keyword evidence="3" id="KW-1185">Reference proteome</keyword>
<gene>
    <name evidence="2" type="ORF">SAMN02745121_07014</name>
</gene>
<protein>
    <submittedName>
        <fullName evidence="2">Uncharacterized protein</fullName>
    </submittedName>
</protein>
<dbReference type="NCBIfam" id="NF038133">
    <property type="entry name" value="choice_anch_L"/>
    <property type="match status" value="1"/>
</dbReference>
<reference evidence="3" key="1">
    <citation type="submission" date="2016-10" db="EMBL/GenBank/DDBJ databases">
        <authorList>
            <person name="Varghese N."/>
            <person name="Submissions S."/>
        </authorList>
    </citation>
    <scope>NUCLEOTIDE SEQUENCE [LARGE SCALE GENOMIC DNA]</scope>
    <source>
        <strain evidence="3">ATCC 25963</strain>
    </source>
</reference>
<proteinExistence type="predicted"/>
<evidence type="ECO:0000256" key="1">
    <source>
        <dbReference type="SAM" id="MobiDB-lite"/>
    </source>
</evidence>
<name>A0A1I2G5E0_9BACT</name>
<evidence type="ECO:0000313" key="3">
    <source>
        <dbReference type="Proteomes" id="UP000199400"/>
    </source>
</evidence>
<feature type="region of interest" description="Disordered" evidence="1">
    <location>
        <begin position="9"/>
        <end position="113"/>
    </location>
</feature>
<accession>A0A1I2G5E0</accession>
<dbReference type="RefSeq" id="WP_100793383.1">
    <property type="nucleotide sequence ID" value="NZ_FOMX01000030.1"/>
</dbReference>
<sequence>MFAVSLVAAGSGACGDDEKDSASGFATGSGATMTTTDDSTTAPTTGEPPTSTSTTSTTTSTSTSTTTPTTTEPVLPTDGTSTSTSTTDATTDETTSTTTATTDDSTGTTGIEECGAPGILLVCDKDDDTDPFHAIGVGCLGAKENTIPIADPVFMSQPIAWRAARGFGTAEDPNAPGELLFRPREGEKFLVLSTGRVANLDGEGVLVETMSQFENDNNFNPDMPDALPAPMSPLIGSNGGQGGTPFAGCDGVNDCSDSIEPNWTLGNGDPNDLLFGSFTVEVPPGVDGFLFDAVFFSSEYPDFVGDTYNDMFIGWSTSEAYTGNVTFIAGQPFTVTSLAEAMMNAGYVDDAPELAGTGFESHGTTGWVTIQAQVVPGETFTFAFALMDMGDSSKATVTLVDHWRWDCKGCVPLEVDPQCGTEGHPKCCGLCVDPLDDPMCGTEGHPACCTAG</sequence>
<feature type="compositionally biased region" description="Low complexity" evidence="1">
    <location>
        <begin position="22"/>
        <end position="109"/>
    </location>
</feature>
<dbReference type="InterPro" id="IPR049804">
    <property type="entry name" value="Choice_anch_L"/>
</dbReference>
<dbReference type="Proteomes" id="UP000199400">
    <property type="component" value="Unassembled WGS sequence"/>
</dbReference>
<dbReference type="AlphaFoldDB" id="A0A1I2G5E0"/>
<organism evidence="2 3">
    <name type="scientific">Nannocystis exedens</name>
    <dbReference type="NCBI Taxonomy" id="54"/>
    <lineage>
        <taxon>Bacteria</taxon>
        <taxon>Pseudomonadati</taxon>
        <taxon>Myxococcota</taxon>
        <taxon>Polyangia</taxon>
        <taxon>Nannocystales</taxon>
        <taxon>Nannocystaceae</taxon>
        <taxon>Nannocystis</taxon>
    </lineage>
</organism>
<dbReference type="EMBL" id="FOMX01000030">
    <property type="protein sequence ID" value="SFF11956.1"/>
    <property type="molecule type" value="Genomic_DNA"/>
</dbReference>
<evidence type="ECO:0000313" key="2">
    <source>
        <dbReference type="EMBL" id="SFF11956.1"/>
    </source>
</evidence>
<dbReference type="OrthoDB" id="904022at2"/>